<keyword evidence="3" id="KW-1133">Transmembrane helix</keyword>
<dbReference type="InterPro" id="IPR036890">
    <property type="entry name" value="HATPase_C_sf"/>
</dbReference>
<protein>
    <recommendedName>
        <fullName evidence="2">histidine kinase</fullName>
        <ecNumber evidence="2">2.7.13.3</ecNumber>
    </recommendedName>
</protein>
<gene>
    <name evidence="5" type="ORF">AQPW35_25260</name>
</gene>
<dbReference type="Proteomes" id="UP000301751">
    <property type="component" value="Unassembled WGS sequence"/>
</dbReference>
<evidence type="ECO:0000259" key="4">
    <source>
        <dbReference type="PROSITE" id="PS50109"/>
    </source>
</evidence>
<comment type="catalytic activity">
    <reaction evidence="1">
        <text>ATP + protein L-histidine = ADP + protein N-phospho-L-histidine.</text>
        <dbReference type="EC" id="2.7.13.3"/>
    </reaction>
</comment>
<dbReference type="OrthoDB" id="2514702at2"/>
<keyword evidence="6" id="KW-1185">Reference proteome</keyword>
<dbReference type="RefSeq" id="WP_137733173.1">
    <property type="nucleotide sequence ID" value="NZ_BJCL01000005.1"/>
</dbReference>
<dbReference type="SMART" id="SM00387">
    <property type="entry name" value="HATPase_c"/>
    <property type="match status" value="1"/>
</dbReference>
<dbReference type="InterPro" id="IPR010559">
    <property type="entry name" value="Sig_transdc_His_kin_internal"/>
</dbReference>
<dbReference type="InterPro" id="IPR004358">
    <property type="entry name" value="Sig_transdc_His_kin-like_C"/>
</dbReference>
<feature type="transmembrane region" description="Helical" evidence="3">
    <location>
        <begin position="50"/>
        <end position="69"/>
    </location>
</feature>
<name>A0A480AUJ6_9BURK</name>
<keyword evidence="3" id="KW-0812">Transmembrane</keyword>
<dbReference type="InterPro" id="IPR050640">
    <property type="entry name" value="Bact_2-comp_sensor_kinase"/>
</dbReference>
<sequence length="443" mass="47947">MTTATLSLPLQQPLEQPLPAQLAGRHHGWFTRYRIYPVFSRHWVLGRWRLWGPSWLLVMLLLAGGVAMAPPEQRVWWMLLVPALQTLVPLALLPWLGWWVRRRGWPPAKEWQALVLVLGLALALLATAHRLDVTEPLKQWMAEQTGMVDGSGKRRKVQLALGVSVKAEAASAPAANPADVHAGTKPTMHSNDWSQTAIWSLLFFWLGGGSALWGWRREQAGLTGLRREQALRQALLARREAELQLSVLAAQVEPHFLFNTLAGVRSAITTDPARASVMVDRLVDYLRASIPRLRSDGSAQATLGGQLEMVHAYLGLMATRMPRLQFSVDAPADLLAAPCPPWMLISLVENAVKHGVEPKIGPALVQVSAQRTASGDLAITVADDGVGFGGADTGTSGTGLGLANIRTRLQQMHGGRSSLTLSARPGGGVAATLTLPADPVEPA</sequence>
<dbReference type="PRINTS" id="PR00344">
    <property type="entry name" value="BCTRLSENSOR"/>
</dbReference>
<evidence type="ECO:0000256" key="2">
    <source>
        <dbReference type="ARBA" id="ARBA00012438"/>
    </source>
</evidence>
<dbReference type="PANTHER" id="PTHR34220:SF9">
    <property type="entry name" value="SIGNAL TRANSDUCTION HISTIDINE KINASE INTERNAL REGION DOMAIN-CONTAINING PROTEIN"/>
    <property type="match status" value="1"/>
</dbReference>
<feature type="transmembrane region" description="Helical" evidence="3">
    <location>
        <begin position="111"/>
        <end position="131"/>
    </location>
</feature>
<feature type="transmembrane region" description="Helical" evidence="3">
    <location>
        <begin position="75"/>
        <end position="99"/>
    </location>
</feature>
<dbReference type="SUPFAM" id="SSF55874">
    <property type="entry name" value="ATPase domain of HSP90 chaperone/DNA topoisomerase II/histidine kinase"/>
    <property type="match status" value="1"/>
</dbReference>
<reference evidence="6" key="1">
    <citation type="submission" date="2019-03" db="EMBL/GenBank/DDBJ databases">
        <title>Aquabacterium pictum sp.nov., the first bacteriochlorophyll a-containing freshwater bacterium in the genus Aquabacterium of the class Betaproteobacteria.</title>
        <authorList>
            <person name="Hirose S."/>
            <person name="Tank M."/>
            <person name="Hara E."/>
            <person name="Tamaki H."/>
            <person name="Takaichi S."/>
            <person name="Haruta S."/>
            <person name="Hanada S."/>
        </authorList>
    </citation>
    <scope>NUCLEOTIDE SEQUENCE [LARGE SCALE GENOMIC DNA]</scope>
    <source>
        <strain evidence="6">W35</strain>
    </source>
</reference>
<feature type="domain" description="Histidine kinase" evidence="4">
    <location>
        <begin position="343"/>
        <end position="439"/>
    </location>
</feature>
<dbReference type="PROSITE" id="PS50109">
    <property type="entry name" value="HIS_KIN"/>
    <property type="match status" value="1"/>
</dbReference>
<dbReference type="Gene3D" id="3.30.565.10">
    <property type="entry name" value="Histidine kinase-like ATPase, C-terminal domain"/>
    <property type="match status" value="1"/>
</dbReference>
<dbReference type="InterPro" id="IPR005467">
    <property type="entry name" value="His_kinase_dom"/>
</dbReference>
<feature type="transmembrane region" description="Helical" evidence="3">
    <location>
        <begin position="197"/>
        <end position="215"/>
    </location>
</feature>
<dbReference type="GO" id="GO:0016020">
    <property type="term" value="C:membrane"/>
    <property type="evidence" value="ECO:0007669"/>
    <property type="project" value="InterPro"/>
</dbReference>
<dbReference type="EC" id="2.7.13.3" evidence="2"/>
<keyword evidence="3" id="KW-0472">Membrane</keyword>
<dbReference type="Pfam" id="PF02518">
    <property type="entry name" value="HATPase_c"/>
    <property type="match status" value="1"/>
</dbReference>
<dbReference type="PANTHER" id="PTHR34220">
    <property type="entry name" value="SENSOR HISTIDINE KINASE YPDA"/>
    <property type="match status" value="1"/>
</dbReference>
<evidence type="ECO:0000256" key="1">
    <source>
        <dbReference type="ARBA" id="ARBA00000085"/>
    </source>
</evidence>
<dbReference type="InterPro" id="IPR003594">
    <property type="entry name" value="HATPase_dom"/>
</dbReference>
<dbReference type="GO" id="GO:0000155">
    <property type="term" value="F:phosphorelay sensor kinase activity"/>
    <property type="evidence" value="ECO:0007669"/>
    <property type="project" value="InterPro"/>
</dbReference>
<evidence type="ECO:0000313" key="6">
    <source>
        <dbReference type="Proteomes" id="UP000301751"/>
    </source>
</evidence>
<evidence type="ECO:0000313" key="5">
    <source>
        <dbReference type="EMBL" id="GCL63445.1"/>
    </source>
</evidence>
<proteinExistence type="predicted"/>
<dbReference type="Pfam" id="PF06580">
    <property type="entry name" value="His_kinase"/>
    <property type="match status" value="1"/>
</dbReference>
<organism evidence="5 6">
    <name type="scientific">Pseudaquabacterium pictum</name>
    <dbReference type="NCBI Taxonomy" id="2315236"/>
    <lineage>
        <taxon>Bacteria</taxon>
        <taxon>Pseudomonadati</taxon>
        <taxon>Pseudomonadota</taxon>
        <taxon>Betaproteobacteria</taxon>
        <taxon>Burkholderiales</taxon>
        <taxon>Sphaerotilaceae</taxon>
        <taxon>Pseudaquabacterium</taxon>
    </lineage>
</organism>
<dbReference type="AlphaFoldDB" id="A0A480AUJ6"/>
<accession>A0A480AUJ6</accession>
<comment type="caution">
    <text evidence="5">The sequence shown here is derived from an EMBL/GenBank/DDBJ whole genome shotgun (WGS) entry which is preliminary data.</text>
</comment>
<evidence type="ECO:0000256" key="3">
    <source>
        <dbReference type="SAM" id="Phobius"/>
    </source>
</evidence>
<dbReference type="EMBL" id="BJCL01000005">
    <property type="protein sequence ID" value="GCL63445.1"/>
    <property type="molecule type" value="Genomic_DNA"/>
</dbReference>